<organism evidence="6 7">
    <name type="scientific">Limibacillus halophilus</name>
    <dbReference type="NCBI Taxonomy" id="1579333"/>
    <lineage>
        <taxon>Bacteria</taxon>
        <taxon>Pseudomonadati</taxon>
        <taxon>Pseudomonadota</taxon>
        <taxon>Alphaproteobacteria</taxon>
        <taxon>Rhodospirillales</taxon>
        <taxon>Rhodovibrionaceae</taxon>
        <taxon>Limibacillus</taxon>
    </lineage>
</organism>
<dbReference type="EMBL" id="JACHXA010000002">
    <property type="protein sequence ID" value="MBB3064488.1"/>
    <property type="molecule type" value="Genomic_DNA"/>
</dbReference>
<dbReference type="PROSITE" id="PS50404">
    <property type="entry name" value="GST_NTER"/>
    <property type="match status" value="1"/>
</dbReference>
<dbReference type="InterPro" id="IPR050983">
    <property type="entry name" value="GST_Omega/HSP26"/>
</dbReference>
<evidence type="ECO:0000313" key="6">
    <source>
        <dbReference type="EMBL" id="MBB3064488.1"/>
    </source>
</evidence>
<sequence>MQPFKTDRLTLVSHHLCPFVQRAAILLDEKNVDYERVQIDLTNKPDWFTKISPLGRVPLLIVGDSVLFESAVICEYLDEVTAGSLHPVDPLEKARARSFIEYGSAILNDIGGFYNAADAERLKEMRQKLAEKFARLEAELGNGPYFAGAKFSLVDAVFGPIFRYFDSFDKIAEFGIFDGLPKVIAYRQALAERPSIKGAVTADYPARLEAFIARRGSQLSRLLENRDSQGALAP</sequence>
<dbReference type="CDD" id="cd00299">
    <property type="entry name" value="GST_C_family"/>
    <property type="match status" value="1"/>
</dbReference>
<evidence type="ECO:0000313" key="7">
    <source>
        <dbReference type="Proteomes" id="UP000581135"/>
    </source>
</evidence>
<dbReference type="Gene3D" id="3.40.30.10">
    <property type="entry name" value="Glutaredoxin"/>
    <property type="match status" value="1"/>
</dbReference>
<reference evidence="6 7" key="1">
    <citation type="submission" date="2020-08" db="EMBL/GenBank/DDBJ databases">
        <title>Genomic Encyclopedia of Type Strains, Phase III (KMG-III): the genomes of soil and plant-associated and newly described type strains.</title>
        <authorList>
            <person name="Whitman W."/>
        </authorList>
    </citation>
    <scope>NUCLEOTIDE SEQUENCE [LARGE SCALE GENOMIC DNA]</scope>
    <source>
        <strain evidence="6 7">CECT 8803</strain>
    </source>
</reference>
<dbReference type="AlphaFoldDB" id="A0A839SQH2"/>
<protein>
    <recommendedName>
        <fullName evidence="1">glutathione transferase</fullName>
        <ecNumber evidence="1">2.5.1.18</ecNumber>
    </recommendedName>
</protein>
<dbReference type="SUPFAM" id="SSF52833">
    <property type="entry name" value="Thioredoxin-like"/>
    <property type="match status" value="1"/>
</dbReference>
<dbReference type="SFLD" id="SFLDG01152">
    <property type="entry name" value="Main.3:_Omega-_and_Tau-like"/>
    <property type="match status" value="1"/>
</dbReference>
<comment type="catalytic activity">
    <reaction evidence="3">
        <text>RX + glutathione = an S-substituted glutathione + a halide anion + H(+)</text>
        <dbReference type="Rhea" id="RHEA:16437"/>
        <dbReference type="ChEBI" id="CHEBI:15378"/>
        <dbReference type="ChEBI" id="CHEBI:16042"/>
        <dbReference type="ChEBI" id="CHEBI:17792"/>
        <dbReference type="ChEBI" id="CHEBI:57925"/>
        <dbReference type="ChEBI" id="CHEBI:90779"/>
        <dbReference type="EC" id="2.5.1.18"/>
    </reaction>
</comment>
<evidence type="ECO:0000256" key="2">
    <source>
        <dbReference type="ARBA" id="ARBA00022679"/>
    </source>
</evidence>
<evidence type="ECO:0000256" key="3">
    <source>
        <dbReference type="ARBA" id="ARBA00047960"/>
    </source>
</evidence>
<gene>
    <name evidence="6" type="ORF">FHR98_000760</name>
</gene>
<dbReference type="InterPro" id="IPR040079">
    <property type="entry name" value="Glutathione_S-Trfase"/>
</dbReference>
<dbReference type="PANTHER" id="PTHR43968:SF6">
    <property type="entry name" value="GLUTATHIONE S-TRANSFERASE OMEGA"/>
    <property type="match status" value="1"/>
</dbReference>
<dbReference type="PANTHER" id="PTHR43968">
    <property type="match status" value="1"/>
</dbReference>
<dbReference type="InterPro" id="IPR036282">
    <property type="entry name" value="Glutathione-S-Trfase_C_sf"/>
</dbReference>
<dbReference type="SFLD" id="SFLDS00019">
    <property type="entry name" value="Glutathione_Transferase_(cytos"/>
    <property type="match status" value="1"/>
</dbReference>
<evidence type="ECO:0000259" key="5">
    <source>
        <dbReference type="PROSITE" id="PS50405"/>
    </source>
</evidence>
<keyword evidence="2 6" id="KW-0808">Transferase</keyword>
<dbReference type="SFLD" id="SFLDG00358">
    <property type="entry name" value="Main_(cytGST)"/>
    <property type="match status" value="1"/>
</dbReference>
<dbReference type="GO" id="GO:0005737">
    <property type="term" value="C:cytoplasm"/>
    <property type="evidence" value="ECO:0007669"/>
    <property type="project" value="TreeGrafter"/>
</dbReference>
<dbReference type="RefSeq" id="WP_183415313.1">
    <property type="nucleotide sequence ID" value="NZ_JACHXA010000002.1"/>
</dbReference>
<feature type="domain" description="GST C-terminal" evidence="5">
    <location>
        <begin position="89"/>
        <end position="212"/>
    </location>
</feature>
<evidence type="ECO:0000256" key="1">
    <source>
        <dbReference type="ARBA" id="ARBA00012452"/>
    </source>
</evidence>
<dbReference type="InterPro" id="IPR036249">
    <property type="entry name" value="Thioredoxin-like_sf"/>
</dbReference>
<feature type="domain" description="GST N-terminal" evidence="4">
    <location>
        <begin position="7"/>
        <end position="85"/>
    </location>
</feature>
<proteinExistence type="predicted"/>
<dbReference type="InterPro" id="IPR045073">
    <property type="entry name" value="Omega/Tau-like"/>
</dbReference>
<evidence type="ECO:0000259" key="4">
    <source>
        <dbReference type="PROSITE" id="PS50404"/>
    </source>
</evidence>
<dbReference type="PROSITE" id="PS50405">
    <property type="entry name" value="GST_CTER"/>
    <property type="match status" value="1"/>
</dbReference>
<dbReference type="InterPro" id="IPR004045">
    <property type="entry name" value="Glutathione_S-Trfase_N"/>
</dbReference>
<dbReference type="EC" id="2.5.1.18" evidence="1"/>
<dbReference type="GO" id="GO:0004364">
    <property type="term" value="F:glutathione transferase activity"/>
    <property type="evidence" value="ECO:0007669"/>
    <property type="project" value="UniProtKB-EC"/>
</dbReference>
<comment type="caution">
    <text evidence="6">The sequence shown here is derived from an EMBL/GenBank/DDBJ whole genome shotgun (WGS) entry which is preliminary data.</text>
</comment>
<dbReference type="Pfam" id="PF00043">
    <property type="entry name" value="GST_C"/>
    <property type="match status" value="1"/>
</dbReference>
<accession>A0A839SQH2</accession>
<dbReference type="InterPro" id="IPR010987">
    <property type="entry name" value="Glutathione-S-Trfase_C-like"/>
</dbReference>
<name>A0A839SQH2_9PROT</name>
<keyword evidence="7" id="KW-1185">Reference proteome</keyword>
<dbReference type="Gene3D" id="1.20.1050.10">
    <property type="match status" value="1"/>
</dbReference>
<dbReference type="InterPro" id="IPR004046">
    <property type="entry name" value="GST_C"/>
</dbReference>
<dbReference type="Pfam" id="PF13409">
    <property type="entry name" value="GST_N_2"/>
    <property type="match status" value="1"/>
</dbReference>
<dbReference type="Proteomes" id="UP000581135">
    <property type="component" value="Unassembled WGS sequence"/>
</dbReference>
<dbReference type="FunFam" id="3.40.30.10:FF:000123">
    <property type="entry name" value="Glutathione transferase o1"/>
    <property type="match status" value="1"/>
</dbReference>
<dbReference type="SUPFAM" id="SSF47616">
    <property type="entry name" value="GST C-terminal domain-like"/>
    <property type="match status" value="1"/>
</dbReference>